<feature type="transmembrane region" description="Helical" evidence="1">
    <location>
        <begin position="97"/>
        <end position="119"/>
    </location>
</feature>
<accession>A0ABS4REQ9</accession>
<keyword evidence="1" id="KW-0472">Membrane</keyword>
<keyword evidence="1" id="KW-0812">Transmembrane</keyword>
<sequence length="175" mass="19921">MTEENQLEQNQREKPMSFITMVILTGLFGGIFWSGLAYFAYVFNLTEIRPTVILEPWTIGDWKVGWLGTVVSIVLIGVISIVVALIYYVALRKFPSIFVGIGYGIVLFLLVFFVLNPIFPGISPFNELERNTIITSVCFYILYGVFIGYSISYEESELKYKAMKERKGQQDVNNA</sequence>
<dbReference type="RefSeq" id="WP_066395862.1">
    <property type="nucleotide sequence ID" value="NZ_JAGIKZ010000005.1"/>
</dbReference>
<dbReference type="Pfam" id="PF11085">
    <property type="entry name" value="YqhR"/>
    <property type="match status" value="1"/>
</dbReference>
<proteinExistence type="predicted"/>
<reference evidence="2 3" key="1">
    <citation type="submission" date="2021-03" db="EMBL/GenBank/DDBJ databases">
        <title>Genomic Encyclopedia of Type Strains, Phase IV (KMG-IV): sequencing the most valuable type-strain genomes for metagenomic binning, comparative biology and taxonomic classification.</title>
        <authorList>
            <person name="Goeker M."/>
        </authorList>
    </citation>
    <scope>NUCLEOTIDE SEQUENCE [LARGE SCALE GENOMIC DNA]</scope>
    <source>
        <strain evidence="2 3">DSM 26675</strain>
    </source>
</reference>
<evidence type="ECO:0000313" key="3">
    <source>
        <dbReference type="Proteomes" id="UP001519293"/>
    </source>
</evidence>
<dbReference type="Proteomes" id="UP001519293">
    <property type="component" value="Unassembled WGS sequence"/>
</dbReference>
<protein>
    <submittedName>
        <fullName evidence="2">High-affinity Fe2+/Pb2+ permease</fullName>
    </submittedName>
</protein>
<evidence type="ECO:0000313" key="2">
    <source>
        <dbReference type="EMBL" id="MBP2240840.1"/>
    </source>
</evidence>
<dbReference type="EMBL" id="JAGIKZ010000005">
    <property type="protein sequence ID" value="MBP2240840.1"/>
    <property type="molecule type" value="Genomic_DNA"/>
</dbReference>
<name>A0ABS4REQ9_9BACI</name>
<feature type="transmembrane region" description="Helical" evidence="1">
    <location>
        <begin position="64"/>
        <end position="90"/>
    </location>
</feature>
<dbReference type="InterPro" id="IPR024563">
    <property type="entry name" value="YqhR"/>
</dbReference>
<keyword evidence="3" id="KW-1185">Reference proteome</keyword>
<feature type="transmembrane region" description="Helical" evidence="1">
    <location>
        <begin position="131"/>
        <end position="151"/>
    </location>
</feature>
<comment type="caution">
    <text evidence="2">The sequence shown here is derived from an EMBL/GenBank/DDBJ whole genome shotgun (WGS) entry which is preliminary data.</text>
</comment>
<organism evidence="2 3">
    <name type="scientific">Cytobacillus eiseniae</name>
    <dbReference type="NCBI Taxonomy" id="762947"/>
    <lineage>
        <taxon>Bacteria</taxon>
        <taxon>Bacillati</taxon>
        <taxon>Bacillota</taxon>
        <taxon>Bacilli</taxon>
        <taxon>Bacillales</taxon>
        <taxon>Bacillaceae</taxon>
        <taxon>Cytobacillus</taxon>
    </lineage>
</organism>
<feature type="transmembrane region" description="Helical" evidence="1">
    <location>
        <begin position="21"/>
        <end position="44"/>
    </location>
</feature>
<evidence type="ECO:0000256" key="1">
    <source>
        <dbReference type="SAM" id="Phobius"/>
    </source>
</evidence>
<gene>
    <name evidence="2" type="ORF">J2Z40_001399</name>
</gene>
<keyword evidence="1" id="KW-1133">Transmembrane helix</keyword>